<proteinExistence type="predicted"/>
<dbReference type="PROSITE" id="PS50045">
    <property type="entry name" value="SIGMA54_INTERACT_4"/>
    <property type="match status" value="1"/>
</dbReference>
<keyword evidence="1" id="KW-0808">Transferase</keyword>
<evidence type="ECO:0000256" key="1">
    <source>
        <dbReference type="ARBA" id="ARBA00022679"/>
    </source>
</evidence>
<reference evidence="8" key="1">
    <citation type="submission" date="2017-04" db="EMBL/GenBank/DDBJ databases">
        <title>Function of individual gut microbiota members based on whole genome sequencing of pure cultures obtained from chicken caecum.</title>
        <authorList>
            <person name="Medvecky M."/>
            <person name="Cejkova D."/>
            <person name="Polansky O."/>
            <person name="Karasova D."/>
            <person name="Kubasova T."/>
            <person name="Cizek A."/>
            <person name="Rychlik I."/>
        </authorList>
    </citation>
    <scope>NUCLEOTIDE SEQUENCE [LARGE SCALE GENOMIC DNA]</scope>
    <source>
        <strain evidence="8">An178</strain>
    </source>
</reference>
<dbReference type="InterPro" id="IPR003593">
    <property type="entry name" value="AAA+_ATPase"/>
</dbReference>
<dbReference type="SUPFAM" id="SSF63520">
    <property type="entry name" value="PTS-regulatory domain, PRD"/>
    <property type="match status" value="1"/>
</dbReference>
<dbReference type="SUPFAM" id="SSF53062">
    <property type="entry name" value="PTS system fructose IIA component-like"/>
    <property type="match status" value="1"/>
</dbReference>
<dbReference type="InterPro" id="IPR036662">
    <property type="entry name" value="PTS_EIIA_man-typ_sf"/>
</dbReference>
<dbReference type="PROSITE" id="PS51096">
    <property type="entry name" value="PTS_EIIA_TYPE_4"/>
    <property type="match status" value="1"/>
</dbReference>
<accession>A0A1Y4LKX9</accession>
<dbReference type="InterPro" id="IPR004701">
    <property type="entry name" value="PTS_EIIA_man-typ"/>
</dbReference>
<dbReference type="EMBL" id="NFKM01000021">
    <property type="protein sequence ID" value="OUP57358.1"/>
    <property type="molecule type" value="Genomic_DNA"/>
</dbReference>
<keyword evidence="2" id="KW-0547">Nucleotide-binding</keyword>
<dbReference type="GO" id="GO:0005524">
    <property type="term" value="F:ATP binding"/>
    <property type="evidence" value="ECO:0007669"/>
    <property type="project" value="UniProtKB-KW"/>
</dbReference>
<dbReference type="Proteomes" id="UP000195447">
    <property type="component" value="Unassembled WGS sequence"/>
</dbReference>
<feature type="domain" description="PTS EIIA type-4" evidence="5">
    <location>
        <begin position="548"/>
        <end position="682"/>
    </location>
</feature>
<dbReference type="AlphaFoldDB" id="A0A1Y4LKX9"/>
<dbReference type="PANTHER" id="PTHR32071:SF38">
    <property type="entry name" value="PSP OPERON TRANSCRIPTIONAL ACTIVATOR"/>
    <property type="match status" value="1"/>
</dbReference>
<dbReference type="GO" id="GO:0009401">
    <property type="term" value="P:phosphoenolpyruvate-dependent sugar phosphotransferase system"/>
    <property type="evidence" value="ECO:0007669"/>
    <property type="project" value="InterPro"/>
</dbReference>
<name>A0A1Y4LKX9_9FIRM</name>
<dbReference type="Gene3D" id="1.10.1790.10">
    <property type="entry name" value="PRD domain"/>
    <property type="match status" value="1"/>
</dbReference>
<dbReference type="GO" id="GO:0006355">
    <property type="term" value="P:regulation of DNA-templated transcription"/>
    <property type="evidence" value="ECO:0007669"/>
    <property type="project" value="InterPro"/>
</dbReference>
<dbReference type="InterPro" id="IPR036634">
    <property type="entry name" value="PRD_sf"/>
</dbReference>
<dbReference type="GO" id="GO:0016020">
    <property type="term" value="C:membrane"/>
    <property type="evidence" value="ECO:0007669"/>
    <property type="project" value="InterPro"/>
</dbReference>
<sequence length="920" mass="106654">MEQAILNYINQQTENIDWNDLDFLTLNAISLEVNRNKKEVQKTLFELNKNGKIIRINTHPIIYVSRLMLEKKYNTSISENVYETLDELLKDIRFSKIDSSFHELIGYNGSLKSCINQCVAAIQYPGNGLPILLMGSSGTGKSYIARLIYEHGHSIGRIKGNFIPVNCSEYSNNPELFLTNVFGYKKGSYTGAEKDNQGILHYANNGILFLDEVHGLPPECQEKIFQFMDSGSYHMVGDNVQWYKSNVQIIMATTENPNQVLLKTLLRRIPLIVQIPDLNDRPLQERRELIHYLFTKEEKHVGKEIQLSRMVYHVLQATSFTGNIGEVKNIIKTAVANGLLKSQKDEIIHIHINDLPPKFYKKGANILDDKVMLSVKQLLNKREENHNFYQFHYDIINHLKNNKHSFLNETEKQYIYGKTKIYIDLLFYDLKQDEIYQNNINLDFITQVLKIIENKYHSKHFTNSEIEIIYKLVAFSADILTLNKKALDDESVRTCYKKVLDYFLVDEKIIEDFYELIKDTVLIENVDIFKLDLLLLFVYFLKDFNDLTTASVIIAHGYSIASEMANNVNHLLERHVFDSIDMPLDCDFKDVVDKLIIYLDGLSKKRNDVIVLVDMGSLENIYRYLSSYPFNIGIIDNVTTKLCLEVGTKLIQNESIINVLEQASSQNVSHYTLIEKEKKQEIILTICETGLGMANAIADLVKQSLPKKIDILIIPYDYQSLVAEGKKLPLFHTYHVCFILGTTDPNLEGIPFLSIFEIMDQRNANYIQGLMKNYFSDSEVSQFCNELLKNFTIENLKNYLNVISPQKIIDDIQAFVNDVQKELDIQLNSNLTCCLYIHLACMVERILLHEEINRFEALDTIINHNQDFFKKIKKSFKRIEKTYNIQIPDQEIAYLHEYIYSRYEGSKEITDEILSDLFNK</sequence>
<keyword evidence="8" id="KW-1185">Reference proteome</keyword>
<dbReference type="Gene3D" id="3.40.50.510">
    <property type="entry name" value="Phosphotransferase system, mannose-type IIA component"/>
    <property type="match status" value="1"/>
</dbReference>
<evidence type="ECO:0008006" key="9">
    <source>
        <dbReference type="Google" id="ProtNLM"/>
    </source>
</evidence>
<dbReference type="Pfam" id="PF00158">
    <property type="entry name" value="Sigma54_activat"/>
    <property type="match status" value="1"/>
</dbReference>
<dbReference type="SMART" id="SM00382">
    <property type="entry name" value="AAA"/>
    <property type="match status" value="1"/>
</dbReference>
<dbReference type="InterPro" id="IPR027417">
    <property type="entry name" value="P-loop_NTPase"/>
</dbReference>
<dbReference type="InterPro" id="IPR002078">
    <property type="entry name" value="Sigma_54_int"/>
</dbReference>
<organism evidence="7 8">
    <name type="scientific">Faecalitalea cylindroides</name>
    <dbReference type="NCBI Taxonomy" id="39483"/>
    <lineage>
        <taxon>Bacteria</taxon>
        <taxon>Bacillati</taxon>
        <taxon>Bacillota</taxon>
        <taxon>Erysipelotrichia</taxon>
        <taxon>Erysipelotrichales</taxon>
        <taxon>Erysipelotrichaceae</taxon>
        <taxon>Faecalitalea</taxon>
    </lineage>
</organism>
<evidence type="ECO:0000259" key="6">
    <source>
        <dbReference type="PROSITE" id="PS51372"/>
    </source>
</evidence>
<evidence type="ECO:0000259" key="5">
    <source>
        <dbReference type="PROSITE" id="PS51096"/>
    </source>
</evidence>
<dbReference type="InterPro" id="IPR011608">
    <property type="entry name" value="PRD"/>
</dbReference>
<dbReference type="CDD" id="cd00009">
    <property type="entry name" value="AAA"/>
    <property type="match status" value="1"/>
</dbReference>
<feature type="domain" description="Sigma-54 factor interaction" evidence="4">
    <location>
        <begin position="104"/>
        <end position="336"/>
    </location>
</feature>
<evidence type="ECO:0000313" key="8">
    <source>
        <dbReference type="Proteomes" id="UP000195447"/>
    </source>
</evidence>
<dbReference type="RefSeq" id="WP_087159076.1">
    <property type="nucleotide sequence ID" value="NZ_NFKM01000021.1"/>
</dbReference>
<evidence type="ECO:0000256" key="2">
    <source>
        <dbReference type="ARBA" id="ARBA00022741"/>
    </source>
</evidence>
<dbReference type="GO" id="GO:0016740">
    <property type="term" value="F:transferase activity"/>
    <property type="evidence" value="ECO:0007669"/>
    <property type="project" value="UniProtKB-KW"/>
</dbReference>
<evidence type="ECO:0000259" key="4">
    <source>
        <dbReference type="PROSITE" id="PS50045"/>
    </source>
</evidence>
<dbReference type="Gene3D" id="3.40.50.300">
    <property type="entry name" value="P-loop containing nucleotide triphosphate hydrolases"/>
    <property type="match status" value="1"/>
</dbReference>
<dbReference type="Pfam" id="PF00874">
    <property type="entry name" value="PRD"/>
    <property type="match status" value="1"/>
</dbReference>
<comment type="caution">
    <text evidence="7">The sequence shown here is derived from an EMBL/GenBank/DDBJ whole genome shotgun (WGS) entry which is preliminary data.</text>
</comment>
<evidence type="ECO:0000256" key="3">
    <source>
        <dbReference type="ARBA" id="ARBA00022840"/>
    </source>
</evidence>
<evidence type="ECO:0000313" key="7">
    <source>
        <dbReference type="EMBL" id="OUP57358.1"/>
    </source>
</evidence>
<protein>
    <recommendedName>
        <fullName evidence="9">Transcriptional regulator</fullName>
    </recommendedName>
</protein>
<gene>
    <name evidence="7" type="ORF">B5F14_09020</name>
</gene>
<dbReference type="PROSITE" id="PS51372">
    <property type="entry name" value="PRD_2"/>
    <property type="match status" value="1"/>
</dbReference>
<dbReference type="PROSITE" id="PS00676">
    <property type="entry name" value="SIGMA54_INTERACT_2"/>
    <property type="match status" value="1"/>
</dbReference>
<feature type="domain" description="PRD" evidence="6">
    <location>
        <begin position="803"/>
        <end position="909"/>
    </location>
</feature>
<keyword evidence="3" id="KW-0067">ATP-binding</keyword>
<dbReference type="SUPFAM" id="SSF52540">
    <property type="entry name" value="P-loop containing nucleoside triphosphate hydrolases"/>
    <property type="match status" value="1"/>
</dbReference>
<dbReference type="PANTHER" id="PTHR32071">
    <property type="entry name" value="TRANSCRIPTIONAL REGULATORY PROTEIN"/>
    <property type="match status" value="1"/>
</dbReference>
<dbReference type="InterPro" id="IPR025943">
    <property type="entry name" value="Sigma_54_int_dom_ATP-bd_2"/>
</dbReference>